<feature type="region of interest" description="Disordered" evidence="7">
    <location>
        <begin position="432"/>
        <end position="463"/>
    </location>
</feature>
<name>A0A9P0E123_DIABA</name>
<dbReference type="Proteomes" id="UP001153709">
    <property type="component" value="Chromosome 1"/>
</dbReference>
<dbReference type="OrthoDB" id="774873at2759"/>
<dbReference type="GO" id="GO:0061630">
    <property type="term" value="F:ubiquitin protein ligase activity"/>
    <property type="evidence" value="ECO:0007669"/>
    <property type="project" value="TreeGrafter"/>
</dbReference>
<keyword evidence="5" id="KW-0862">Zinc</keyword>
<dbReference type="GO" id="GO:0031398">
    <property type="term" value="P:positive regulation of protein ubiquitination"/>
    <property type="evidence" value="ECO:0007669"/>
    <property type="project" value="TreeGrafter"/>
</dbReference>
<dbReference type="Pfam" id="PF13920">
    <property type="entry name" value="zf-C3HC4_3"/>
    <property type="match status" value="1"/>
</dbReference>
<dbReference type="GO" id="GO:0005634">
    <property type="term" value="C:nucleus"/>
    <property type="evidence" value="ECO:0007669"/>
    <property type="project" value="TreeGrafter"/>
</dbReference>
<comment type="similarity">
    <text evidence="1">Belongs to the IAP family.</text>
</comment>
<evidence type="ECO:0000313" key="9">
    <source>
        <dbReference type="EMBL" id="CAH1235620.1"/>
    </source>
</evidence>
<feature type="domain" description="RING-type" evidence="8">
    <location>
        <begin position="488"/>
        <end position="523"/>
    </location>
</feature>
<reference evidence="9" key="1">
    <citation type="submission" date="2022-01" db="EMBL/GenBank/DDBJ databases">
        <authorList>
            <person name="King R."/>
        </authorList>
    </citation>
    <scope>NUCLEOTIDE SEQUENCE</scope>
</reference>
<dbReference type="Gene3D" id="1.10.8.10">
    <property type="entry name" value="DNA helicase RuvA subunit, C-terminal domain"/>
    <property type="match status" value="1"/>
</dbReference>
<dbReference type="SMART" id="SM00184">
    <property type="entry name" value="RING"/>
    <property type="match status" value="1"/>
</dbReference>
<dbReference type="SMART" id="SM00238">
    <property type="entry name" value="BIR"/>
    <property type="match status" value="3"/>
</dbReference>
<dbReference type="FunFam" id="1.10.1170.10:FF:000003">
    <property type="entry name" value="E3 ubiquitin-protein ligase XIAP"/>
    <property type="match status" value="1"/>
</dbReference>
<dbReference type="CDD" id="cd00022">
    <property type="entry name" value="BIR"/>
    <property type="match status" value="3"/>
</dbReference>
<dbReference type="PROSITE" id="PS50143">
    <property type="entry name" value="BIR_REPEAT_2"/>
    <property type="match status" value="3"/>
</dbReference>
<dbReference type="CDD" id="cd14321">
    <property type="entry name" value="UBA_IAPs"/>
    <property type="match status" value="1"/>
</dbReference>
<evidence type="ECO:0000256" key="2">
    <source>
        <dbReference type="ARBA" id="ARBA00022703"/>
    </source>
</evidence>
<feature type="compositionally biased region" description="Low complexity" evidence="7">
    <location>
        <begin position="434"/>
        <end position="445"/>
    </location>
</feature>
<proteinExistence type="inferred from homology"/>
<dbReference type="GO" id="GO:0022416">
    <property type="term" value="P:chaeta development"/>
    <property type="evidence" value="ECO:0007669"/>
    <property type="project" value="UniProtKB-ARBA"/>
</dbReference>
<dbReference type="CDD" id="cd16713">
    <property type="entry name" value="RING-HC_BIRC2_3_7"/>
    <property type="match status" value="1"/>
</dbReference>
<dbReference type="PROSITE" id="PS01282">
    <property type="entry name" value="BIR_REPEAT_1"/>
    <property type="match status" value="1"/>
</dbReference>
<dbReference type="GO" id="GO:0070936">
    <property type="term" value="P:protein K48-linked ubiquitination"/>
    <property type="evidence" value="ECO:0007669"/>
    <property type="project" value="UniProtKB-ARBA"/>
</dbReference>
<dbReference type="Pfam" id="PF00653">
    <property type="entry name" value="BIR"/>
    <property type="match status" value="3"/>
</dbReference>
<sequence>MNQEINRLQTFSEWPSDAQVSPQRIAKAGFFATKQGLEVECFACHAKISEWNYGDQVMTRHIALTPDCPFVLNPSTSGNVPILSYRVPSTSINMYRSSETRLASFENWPAADIVTPDSLVQAGFYYLKKGDNTQCAFCKGVVRAWEVGDDPDTEHQRHFPNCPFVMAVINPRLQARRGSNDRNNTGSNPIVKDSFPNINVVGSEQNLGELGVQAHRGPKKSNFATVEARLRSYVGWSSDLIQTPEVLAEAGFYYEGMGDQVRCFHCDGGLRTWDPHDDPWTEHARWFPNCSFVKLVKGQDFVTACTIGQTTDSSVILPKKVQKYTIRPSAQRLQTTRIRREVTEREIQSYLTSPQALAALSIGLNVERVKRAIREKLEQTGRAYSQPDALVEAALNLQHEEEDPNSHEHYTPIDLSLRNVVCAAMEECIDRQPEQVQQPEPAQQPDMDEAFEVSPTTAPDGTPQLHYQLVKTVSLEEENRILKEARLCKICMDSEVGIVFLPCGHLATCVNCAPNLEDCPVCRSTIKATVRTFFS</sequence>
<dbReference type="InterPro" id="IPR001370">
    <property type="entry name" value="BIR_rpt"/>
</dbReference>
<dbReference type="InterPro" id="IPR001841">
    <property type="entry name" value="Znf_RING"/>
</dbReference>
<evidence type="ECO:0000256" key="6">
    <source>
        <dbReference type="PROSITE-ProRule" id="PRU00175"/>
    </source>
</evidence>
<dbReference type="GO" id="GO:0006915">
    <property type="term" value="P:apoptotic process"/>
    <property type="evidence" value="ECO:0007669"/>
    <property type="project" value="UniProtKB-KW"/>
</dbReference>
<gene>
    <name evidence="9" type="ORF">DIABBA_LOCUS421</name>
</gene>
<accession>A0A9P0E123</accession>
<evidence type="ECO:0000313" key="10">
    <source>
        <dbReference type="Proteomes" id="UP001153709"/>
    </source>
</evidence>
<dbReference type="GO" id="GO:0043066">
    <property type="term" value="P:negative regulation of apoptotic process"/>
    <property type="evidence" value="ECO:0007669"/>
    <property type="project" value="TreeGrafter"/>
</dbReference>
<evidence type="ECO:0000256" key="5">
    <source>
        <dbReference type="ARBA" id="ARBA00022833"/>
    </source>
</evidence>
<dbReference type="GO" id="GO:0051726">
    <property type="term" value="P:regulation of cell cycle"/>
    <property type="evidence" value="ECO:0007669"/>
    <property type="project" value="TreeGrafter"/>
</dbReference>
<evidence type="ECO:0000259" key="8">
    <source>
        <dbReference type="PROSITE" id="PS50089"/>
    </source>
</evidence>
<protein>
    <recommendedName>
        <fullName evidence="8">RING-type domain-containing protein</fullName>
    </recommendedName>
</protein>
<dbReference type="GO" id="GO:0043027">
    <property type="term" value="F:cysteine-type endopeptidase inhibitor activity involved in apoptotic process"/>
    <property type="evidence" value="ECO:0007669"/>
    <property type="project" value="UniProtKB-ARBA"/>
</dbReference>
<keyword evidence="3" id="KW-0479">Metal-binding</keyword>
<dbReference type="PANTHER" id="PTHR10044">
    <property type="entry name" value="INHIBITOR OF APOPTOSIS"/>
    <property type="match status" value="1"/>
</dbReference>
<dbReference type="GO" id="GO:0031625">
    <property type="term" value="F:ubiquitin protein ligase binding"/>
    <property type="evidence" value="ECO:0007669"/>
    <property type="project" value="UniProtKB-ARBA"/>
</dbReference>
<feature type="region of interest" description="Disordered" evidence="7">
    <location>
        <begin position="176"/>
        <end position="195"/>
    </location>
</feature>
<dbReference type="GO" id="GO:0089720">
    <property type="term" value="F:caspase binding"/>
    <property type="evidence" value="ECO:0007669"/>
    <property type="project" value="UniProtKB-ARBA"/>
</dbReference>
<evidence type="ECO:0000256" key="3">
    <source>
        <dbReference type="ARBA" id="ARBA00022723"/>
    </source>
</evidence>
<dbReference type="InterPro" id="IPR013083">
    <property type="entry name" value="Znf_RING/FYVE/PHD"/>
</dbReference>
<evidence type="ECO:0000256" key="1">
    <source>
        <dbReference type="ARBA" id="ARBA00006672"/>
    </source>
</evidence>
<keyword evidence="2" id="KW-0053">Apoptosis</keyword>
<dbReference type="GO" id="GO:0005829">
    <property type="term" value="C:cytosol"/>
    <property type="evidence" value="ECO:0007669"/>
    <property type="project" value="UniProtKB-ARBA"/>
</dbReference>
<dbReference type="SUPFAM" id="SSF57924">
    <property type="entry name" value="Inhibitor of apoptosis (IAP) repeat"/>
    <property type="match status" value="3"/>
</dbReference>
<dbReference type="GO" id="GO:0048471">
    <property type="term" value="C:perinuclear region of cytoplasm"/>
    <property type="evidence" value="ECO:0007669"/>
    <property type="project" value="UniProtKB-ARBA"/>
</dbReference>
<dbReference type="FunFam" id="3.30.40.10:FF:000184">
    <property type="entry name" value="Baculoviral IAP repeat containing 2"/>
    <property type="match status" value="1"/>
</dbReference>
<evidence type="ECO:0000256" key="4">
    <source>
        <dbReference type="ARBA" id="ARBA00022771"/>
    </source>
</evidence>
<dbReference type="InterPro" id="IPR050784">
    <property type="entry name" value="IAP"/>
</dbReference>
<dbReference type="Gene3D" id="3.30.40.10">
    <property type="entry name" value="Zinc/RING finger domain, C3HC4 (zinc finger)"/>
    <property type="match status" value="1"/>
</dbReference>
<dbReference type="PROSITE" id="PS50089">
    <property type="entry name" value="ZF_RING_2"/>
    <property type="match status" value="1"/>
</dbReference>
<dbReference type="FunFam" id="1.10.1170.10:FF:000002">
    <property type="entry name" value="Baculoviral IAP repeat containing 7"/>
    <property type="match status" value="1"/>
</dbReference>
<dbReference type="EMBL" id="OU898276">
    <property type="protein sequence ID" value="CAH1235620.1"/>
    <property type="molecule type" value="Genomic_DNA"/>
</dbReference>
<keyword evidence="10" id="KW-1185">Reference proteome</keyword>
<dbReference type="PANTHER" id="PTHR10044:SF139">
    <property type="entry name" value="DEATH-ASSOCIATED INHIBITOR OF APOPTOSIS 2"/>
    <property type="match status" value="1"/>
</dbReference>
<evidence type="ECO:0000256" key="7">
    <source>
        <dbReference type="SAM" id="MobiDB-lite"/>
    </source>
</evidence>
<dbReference type="Gene3D" id="1.10.1170.10">
    <property type="entry name" value="Inhibitor Of Apoptosis Protein (2mihbC-IAP-1), Chain A"/>
    <property type="match status" value="3"/>
</dbReference>
<organism evidence="9 10">
    <name type="scientific">Diabrotica balteata</name>
    <name type="common">Banded cucumber beetle</name>
    <dbReference type="NCBI Taxonomy" id="107213"/>
    <lineage>
        <taxon>Eukaryota</taxon>
        <taxon>Metazoa</taxon>
        <taxon>Ecdysozoa</taxon>
        <taxon>Arthropoda</taxon>
        <taxon>Hexapoda</taxon>
        <taxon>Insecta</taxon>
        <taxon>Pterygota</taxon>
        <taxon>Neoptera</taxon>
        <taxon>Endopterygota</taxon>
        <taxon>Coleoptera</taxon>
        <taxon>Polyphaga</taxon>
        <taxon>Cucujiformia</taxon>
        <taxon>Chrysomeloidea</taxon>
        <taxon>Chrysomelidae</taxon>
        <taxon>Galerucinae</taxon>
        <taxon>Diabroticina</taxon>
        <taxon>Diabroticites</taxon>
        <taxon>Diabrotica</taxon>
    </lineage>
</organism>
<keyword evidence="4 6" id="KW-0863">Zinc-finger</keyword>
<dbReference type="AlphaFoldDB" id="A0A9P0E123"/>
<dbReference type="GO" id="GO:0008270">
    <property type="term" value="F:zinc ion binding"/>
    <property type="evidence" value="ECO:0007669"/>
    <property type="project" value="UniProtKB-KW"/>
</dbReference>
<dbReference type="GO" id="GO:0004869">
    <property type="term" value="F:cysteine-type endopeptidase inhibitor activity"/>
    <property type="evidence" value="ECO:0007669"/>
    <property type="project" value="UniProtKB-ARBA"/>
</dbReference>